<dbReference type="EMBL" id="QRDW01000010">
    <property type="protein sequence ID" value="RED46190.1"/>
    <property type="molecule type" value="Genomic_DNA"/>
</dbReference>
<dbReference type="GO" id="GO:0003700">
    <property type="term" value="F:DNA-binding transcription factor activity"/>
    <property type="evidence" value="ECO:0007669"/>
    <property type="project" value="InterPro"/>
</dbReference>
<dbReference type="InterPro" id="IPR036390">
    <property type="entry name" value="WH_DNA-bd_sf"/>
</dbReference>
<dbReference type="SMART" id="SM00347">
    <property type="entry name" value="HTH_MARR"/>
    <property type="match status" value="1"/>
</dbReference>
<dbReference type="RefSeq" id="WP_218044731.1">
    <property type="nucleotide sequence ID" value="NZ_QRDW01000010.1"/>
</dbReference>
<dbReference type="SUPFAM" id="SSF46785">
    <property type="entry name" value="Winged helix' DNA-binding domain"/>
    <property type="match status" value="1"/>
</dbReference>
<proteinExistence type="predicted"/>
<organism evidence="5 6">
    <name type="scientific">Aestuariispira insulae</name>
    <dbReference type="NCBI Taxonomy" id="1461337"/>
    <lineage>
        <taxon>Bacteria</taxon>
        <taxon>Pseudomonadati</taxon>
        <taxon>Pseudomonadota</taxon>
        <taxon>Alphaproteobacteria</taxon>
        <taxon>Rhodospirillales</taxon>
        <taxon>Kiloniellaceae</taxon>
        <taxon>Aestuariispira</taxon>
    </lineage>
</organism>
<dbReference type="Proteomes" id="UP000256845">
    <property type="component" value="Unassembled WGS sequence"/>
</dbReference>
<protein>
    <submittedName>
        <fullName evidence="5">MarR family protein</fullName>
    </submittedName>
</protein>
<keyword evidence="6" id="KW-1185">Reference proteome</keyword>
<sequence length="143" mass="15969">MAKKNLIIDSDMPLDQKALVLLLCTAQEQQMEMTRIIQDLNLSLAQLQMLHSLAQVPNGTLTVNQLKDFMVNDASNVSRALNKLVEAGYVTKERSTTDQRTVMVTITKDGHAAHEEADRRLIKHRLPLSAAETETLYGLLAKL</sequence>
<dbReference type="InterPro" id="IPR039422">
    <property type="entry name" value="MarR/SlyA-like"/>
</dbReference>
<dbReference type="InterPro" id="IPR023187">
    <property type="entry name" value="Tscrpt_reg_MarR-type_CS"/>
</dbReference>
<dbReference type="PROSITE" id="PS01117">
    <property type="entry name" value="HTH_MARR_1"/>
    <property type="match status" value="1"/>
</dbReference>
<dbReference type="GO" id="GO:0003677">
    <property type="term" value="F:DNA binding"/>
    <property type="evidence" value="ECO:0007669"/>
    <property type="project" value="UniProtKB-KW"/>
</dbReference>
<dbReference type="InterPro" id="IPR000835">
    <property type="entry name" value="HTH_MarR-typ"/>
</dbReference>
<evidence type="ECO:0000256" key="3">
    <source>
        <dbReference type="ARBA" id="ARBA00023163"/>
    </source>
</evidence>
<dbReference type="PROSITE" id="PS50995">
    <property type="entry name" value="HTH_MARR_2"/>
    <property type="match status" value="1"/>
</dbReference>
<keyword evidence="2" id="KW-0238">DNA-binding</keyword>
<accession>A0A3D9H9L4</accession>
<dbReference type="InterPro" id="IPR036388">
    <property type="entry name" value="WH-like_DNA-bd_sf"/>
</dbReference>
<dbReference type="Pfam" id="PF12802">
    <property type="entry name" value="MarR_2"/>
    <property type="match status" value="1"/>
</dbReference>
<gene>
    <name evidence="5" type="ORF">DFP90_11099</name>
</gene>
<keyword evidence="3" id="KW-0804">Transcription</keyword>
<dbReference type="PANTHER" id="PTHR33164">
    <property type="entry name" value="TRANSCRIPTIONAL REGULATOR, MARR FAMILY"/>
    <property type="match status" value="1"/>
</dbReference>
<dbReference type="Gene3D" id="1.10.10.10">
    <property type="entry name" value="Winged helix-like DNA-binding domain superfamily/Winged helix DNA-binding domain"/>
    <property type="match status" value="1"/>
</dbReference>
<evidence type="ECO:0000313" key="6">
    <source>
        <dbReference type="Proteomes" id="UP000256845"/>
    </source>
</evidence>
<dbReference type="GO" id="GO:0006950">
    <property type="term" value="P:response to stress"/>
    <property type="evidence" value="ECO:0007669"/>
    <property type="project" value="TreeGrafter"/>
</dbReference>
<name>A0A3D9H9L4_9PROT</name>
<feature type="domain" description="HTH marR-type" evidence="4">
    <location>
        <begin position="15"/>
        <end position="143"/>
    </location>
</feature>
<dbReference type="AlphaFoldDB" id="A0A3D9H9L4"/>
<evidence type="ECO:0000256" key="1">
    <source>
        <dbReference type="ARBA" id="ARBA00023015"/>
    </source>
</evidence>
<reference evidence="5 6" key="1">
    <citation type="submission" date="2018-07" db="EMBL/GenBank/DDBJ databases">
        <title>Genomic Encyclopedia of Type Strains, Phase III (KMG-III): the genomes of soil and plant-associated and newly described type strains.</title>
        <authorList>
            <person name="Whitman W."/>
        </authorList>
    </citation>
    <scope>NUCLEOTIDE SEQUENCE [LARGE SCALE GENOMIC DNA]</scope>
    <source>
        <strain evidence="5 6">CECT 8488</strain>
    </source>
</reference>
<comment type="caution">
    <text evidence="5">The sequence shown here is derived from an EMBL/GenBank/DDBJ whole genome shotgun (WGS) entry which is preliminary data.</text>
</comment>
<evidence type="ECO:0000259" key="4">
    <source>
        <dbReference type="PROSITE" id="PS50995"/>
    </source>
</evidence>
<dbReference type="PANTHER" id="PTHR33164:SF67">
    <property type="entry name" value="TRANSCRIPTIONAL REGULATOR, MARR FAMILY"/>
    <property type="match status" value="1"/>
</dbReference>
<keyword evidence="1" id="KW-0805">Transcription regulation</keyword>
<evidence type="ECO:0000313" key="5">
    <source>
        <dbReference type="EMBL" id="RED46190.1"/>
    </source>
</evidence>
<evidence type="ECO:0000256" key="2">
    <source>
        <dbReference type="ARBA" id="ARBA00023125"/>
    </source>
</evidence>